<name>A0A523QKN4_UNCAE</name>
<dbReference type="InterPro" id="IPR009057">
    <property type="entry name" value="Homeodomain-like_sf"/>
</dbReference>
<protein>
    <submittedName>
        <fullName evidence="2">IS21 family transposase</fullName>
    </submittedName>
</protein>
<dbReference type="EMBL" id="SOKU01000112">
    <property type="protein sequence ID" value="TES86288.1"/>
    <property type="molecule type" value="Genomic_DNA"/>
</dbReference>
<evidence type="ECO:0000259" key="1">
    <source>
        <dbReference type="Pfam" id="PF02796"/>
    </source>
</evidence>
<comment type="caution">
    <text evidence="2">The sequence shown here is derived from an EMBL/GenBank/DDBJ whole genome shotgun (WGS) entry which is preliminary data.</text>
</comment>
<dbReference type="GO" id="GO:0000150">
    <property type="term" value="F:DNA strand exchange activity"/>
    <property type="evidence" value="ECO:0007669"/>
    <property type="project" value="InterPro"/>
</dbReference>
<gene>
    <name evidence="2" type="ORF">E3J95_02320</name>
</gene>
<dbReference type="AlphaFoldDB" id="A0A523QKN4"/>
<feature type="non-terminal residue" evidence="2">
    <location>
        <position position="34"/>
    </location>
</feature>
<evidence type="ECO:0000313" key="3">
    <source>
        <dbReference type="Proteomes" id="UP000320781"/>
    </source>
</evidence>
<sequence>MRQLNRQGYGKRTIARMLGVSRNTVKRALKEEDI</sequence>
<reference evidence="2 3" key="1">
    <citation type="submission" date="2019-03" db="EMBL/GenBank/DDBJ databases">
        <title>Metabolic potential of uncultured bacteria and archaea associated with petroleum seepage in deep-sea sediments.</title>
        <authorList>
            <person name="Dong X."/>
            <person name="Hubert C."/>
        </authorList>
    </citation>
    <scope>NUCLEOTIDE SEQUENCE [LARGE SCALE GENOMIC DNA]</scope>
    <source>
        <strain evidence="2">E44_bin92</strain>
    </source>
</reference>
<evidence type="ECO:0000313" key="2">
    <source>
        <dbReference type="EMBL" id="TES86288.1"/>
    </source>
</evidence>
<feature type="domain" description="Resolvase HTH" evidence="1">
    <location>
        <begin position="1"/>
        <end position="30"/>
    </location>
</feature>
<dbReference type="Pfam" id="PF02796">
    <property type="entry name" value="HTH_7"/>
    <property type="match status" value="1"/>
</dbReference>
<dbReference type="InterPro" id="IPR006120">
    <property type="entry name" value="Resolvase_HTH_dom"/>
</dbReference>
<dbReference type="Gene3D" id="1.10.10.60">
    <property type="entry name" value="Homeodomain-like"/>
    <property type="match status" value="1"/>
</dbReference>
<dbReference type="GO" id="GO:0003677">
    <property type="term" value="F:DNA binding"/>
    <property type="evidence" value="ECO:0007669"/>
    <property type="project" value="InterPro"/>
</dbReference>
<dbReference type="SUPFAM" id="SSF46689">
    <property type="entry name" value="Homeodomain-like"/>
    <property type="match status" value="1"/>
</dbReference>
<accession>A0A523QKN4</accession>
<organism evidence="2 3">
    <name type="scientific">Aerophobetes bacterium</name>
    <dbReference type="NCBI Taxonomy" id="2030807"/>
    <lineage>
        <taxon>Bacteria</taxon>
        <taxon>Candidatus Aerophobota</taxon>
    </lineage>
</organism>
<proteinExistence type="predicted"/>
<dbReference type="Proteomes" id="UP000320781">
    <property type="component" value="Unassembled WGS sequence"/>
</dbReference>